<dbReference type="SUPFAM" id="SSF55729">
    <property type="entry name" value="Acyl-CoA N-acyltransferases (Nat)"/>
    <property type="match status" value="1"/>
</dbReference>
<name>A0A163XYZ4_9BRAD</name>
<accession>A0A163XYZ4</accession>
<sequence>MLDAATTIAISTRAPARGHVRVLAARELPLFRDHLLRLDRESRRDRFNGSLDDEWVARYAEKSVNTGTVILAYFEDGIVRGAAELHQADLSPDSLPEIAFSVESIVRRKGVGSILFTRLIAKARSMGYAKLRITTGAQNDAMRALANKFGAHLSFRHGESTGVLDLRDPMGVGLVAQPKTSALDVARAVADYNRAYWGMWFKLAGWGKSS</sequence>
<gene>
    <name evidence="2" type="ORF">A4A58_14680</name>
</gene>
<keyword evidence="2" id="KW-0808">Transferase</keyword>
<feature type="domain" description="N-acetyltransferase" evidence="1">
    <location>
        <begin position="20"/>
        <end position="171"/>
    </location>
</feature>
<evidence type="ECO:0000313" key="2">
    <source>
        <dbReference type="EMBL" id="KZD21586.1"/>
    </source>
</evidence>
<dbReference type="GO" id="GO:0016747">
    <property type="term" value="F:acyltransferase activity, transferring groups other than amino-acyl groups"/>
    <property type="evidence" value="ECO:0007669"/>
    <property type="project" value="InterPro"/>
</dbReference>
<keyword evidence="3" id="KW-1185">Reference proteome</keyword>
<dbReference type="Gene3D" id="3.40.630.30">
    <property type="match status" value="1"/>
</dbReference>
<protein>
    <submittedName>
        <fullName evidence="2">Acetyltransferase</fullName>
    </submittedName>
</protein>
<reference evidence="2 3" key="1">
    <citation type="submission" date="2016-03" db="EMBL/GenBank/DDBJ databases">
        <title>Microsymbionts genomes from the relict species Vavilovia formosa (Stev.) Fed.</title>
        <authorList>
            <person name="Kopat V."/>
            <person name="Chirak E."/>
            <person name="Kimeklis A."/>
            <person name="Andronov E."/>
        </authorList>
    </citation>
    <scope>NUCLEOTIDE SEQUENCE [LARGE SCALE GENOMIC DNA]</scope>
    <source>
        <strain evidence="2 3">Vaf07</strain>
    </source>
</reference>
<dbReference type="InterPro" id="IPR000182">
    <property type="entry name" value="GNAT_dom"/>
</dbReference>
<dbReference type="Proteomes" id="UP000076574">
    <property type="component" value="Unassembled WGS sequence"/>
</dbReference>
<evidence type="ECO:0000313" key="3">
    <source>
        <dbReference type="Proteomes" id="UP000076574"/>
    </source>
</evidence>
<dbReference type="STRING" id="943830.A4A58_14680"/>
<dbReference type="Pfam" id="PF00583">
    <property type="entry name" value="Acetyltransf_1"/>
    <property type="match status" value="1"/>
</dbReference>
<comment type="caution">
    <text evidence="2">The sequence shown here is derived from an EMBL/GenBank/DDBJ whole genome shotgun (WGS) entry which is preliminary data.</text>
</comment>
<dbReference type="EMBL" id="LVYV01000045">
    <property type="protein sequence ID" value="KZD21586.1"/>
    <property type="molecule type" value="Genomic_DNA"/>
</dbReference>
<dbReference type="AlphaFoldDB" id="A0A163XYZ4"/>
<evidence type="ECO:0000259" key="1">
    <source>
        <dbReference type="PROSITE" id="PS51186"/>
    </source>
</evidence>
<dbReference type="CDD" id="cd04301">
    <property type="entry name" value="NAT_SF"/>
    <property type="match status" value="1"/>
</dbReference>
<dbReference type="RefSeq" id="WP_068736858.1">
    <property type="nucleotide sequence ID" value="NZ_LVYV01000045.1"/>
</dbReference>
<organism evidence="2 3">
    <name type="scientific">Tardiphaga robiniae</name>
    <dbReference type="NCBI Taxonomy" id="943830"/>
    <lineage>
        <taxon>Bacteria</taxon>
        <taxon>Pseudomonadati</taxon>
        <taxon>Pseudomonadota</taxon>
        <taxon>Alphaproteobacteria</taxon>
        <taxon>Hyphomicrobiales</taxon>
        <taxon>Nitrobacteraceae</taxon>
        <taxon>Tardiphaga</taxon>
    </lineage>
</organism>
<dbReference type="OrthoDB" id="7843527at2"/>
<dbReference type="PROSITE" id="PS51186">
    <property type="entry name" value="GNAT"/>
    <property type="match status" value="1"/>
</dbReference>
<proteinExistence type="predicted"/>
<dbReference type="InterPro" id="IPR016181">
    <property type="entry name" value="Acyl_CoA_acyltransferase"/>
</dbReference>